<evidence type="ECO:0000256" key="6">
    <source>
        <dbReference type="SAM" id="SignalP"/>
    </source>
</evidence>
<proteinExistence type="predicted"/>
<dbReference type="InterPro" id="IPR050541">
    <property type="entry name" value="LRR_TM_domain-containing"/>
</dbReference>
<sequence length="903" mass="103547">MCFVVGQAPSCILLLLCCFIASIFALNNSEPCLSNCQCLPNILECKDVDFSKINIPQDVRVLKLMRILILELTNKSLGSTTKLKEVVLNENGITHIDFNFFENHHQVEILNVAGNQIKALDSELFRPLTFLKTVVFKSNHIKKLHENLFYKVEALEMIDFSDNRIVTPITRCMLRDLKELRYLDLSRNEIPSIDSDALEKNELLQYVNISHNKLEDVKTLFEDLTMLTELDLSSNQIKILDKDVFEDCSSLRRLLLNNNRIEYLPLLVFQYLENLTELKLSNNPLKHLPTDIFHQNKRIQYLNIDNINIVHLQYELFHDLKEMKSIDISNNTILQSIDDGIFINKPELHTVNLASTNISRIPVSILSLDNLKNLKLENLRIKCDCRSTWLIKFWEKFSKVNLQYTNFQCKEALQINVVEFLSTLRCDEPQIIYNSPLTYYMLLSGAMLDCLAVGHPEPTITWFTPNGITFHDPLFNETNHPKVHDNQRIAIETDTMNVMANGSLHIKKVLREDVGNYTCFVLNKNGNISAVTTIRLDPDTFNKRQFMSFAVGIFCAVIFLTGTVVVHAIIFVCKKICGKSKEESQKTDIHQMIEAAEQYRSQQLEKLRENYMAQIKKIEEDCAQQTKWIWESYHGQVKDSKDTKDYGAGHIPSIKEQYNDQVRKVRDYTTSQLSKVRENYVFQRDKIRKFSAHQVLRFRENCKYQQQALNKVLENFNIDNCKNGCGQSTSEINFSSDRDVGEIVASSKCHTLEGSHPIDELLSSCNEGDAKLGETKCPILKCRESGSCFSIYYTPTNTTNSPLTPRVLNRRDDTKPCHSDDDKLLPLLAQADDNLPIQLELKSRHNSIVSIHYLGTSSVDENKLAPEQNQRLFETDSTKSQSNTVPTLASKSVDIYPSECSSA</sequence>
<evidence type="ECO:0000256" key="2">
    <source>
        <dbReference type="ARBA" id="ARBA00022729"/>
    </source>
</evidence>
<dbReference type="InterPro" id="IPR032675">
    <property type="entry name" value="LRR_dom_sf"/>
</dbReference>
<dbReference type="Gene3D" id="2.60.40.10">
    <property type="entry name" value="Immunoglobulins"/>
    <property type="match status" value="1"/>
</dbReference>
<evidence type="ECO:0000256" key="1">
    <source>
        <dbReference type="ARBA" id="ARBA00022614"/>
    </source>
</evidence>
<keyword evidence="9" id="KW-1185">Reference proteome</keyword>
<dbReference type="FunFam" id="3.80.10.10:FF:001164">
    <property type="entry name" value="GH01279p"/>
    <property type="match status" value="1"/>
</dbReference>
<organism evidence="8 9">
    <name type="scientific">Bemisia tabaci</name>
    <name type="common">Sweetpotato whitefly</name>
    <name type="synonym">Aleurodes tabaci</name>
    <dbReference type="NCBI Taxonomy" id="7038"/>
    <lineage>
        <taxon>Eukaryota</taxon>
        <taxon>Metazoa</taxon>
        <taxon>Ecdysozoa</taxon>
        <taxon>Arthropoda</taxon>
        <taxon>Hexapoda</taxon>
        <taxon>Insecta</taxon>
        <taxon>Pterygota</taxon>
        <taxon>Neoptera</taxon>
        <taxon>Paraneoptera</taxon>
        <taxon>Hemiptera</taxon>
        <taxon>Sternorrhyncha</taxon>
        <taxon>Aleyrodoidea</taxon>
        <taxon>Aleyrodidae</taxon>
        <taxon>Aleyrodinae</taxon>
        <taxon>Bemisia</taxon>
    </lineage>
</organism>
<dbReference type="InterPro" id="IPR007110">
    <property type="entry name" value="Ig-like_dom"/>
</dbReference>
<protein>
    <recommendedName>
        <fullName evidence="7">Ig-like domain-containing protein</fullName>
    </recommendedName>
</protein>
<keyword evidence="5" id="KW-1133">Transmembrane helix</keyword>
<dbReference type="SMART" id="SM00365">
    <property type="entry name" value="LRR_SD22"/>
    <property type="match status" value="4"/>
</dbReference>
<dbReference type="SMART" id="SM00369">
    <property type="entry name" value="LRR_TYP"/>
    <property type="match status" value="8"/>
</dbReference>
<keyword evidence="5" id="KW-0812">Transmembrane</keyword>
<dbReference type="PROSITE" id="PS51450">
    <property type="entry name" value="LRR"/>
    <property type="match status" value="3"/>
</dbReference>
<dbReference type="PANTHER" id="PTHR24369:SF210">
    <property type="entry name" value="CHAOPTIN-RELATED"/>
    <property type="match status" value="1"/>
</dbReference>
<dbReference type="SMART" id="SM00409">
    <property type="entry name" value="IG"/>
    <property type="match status" value="1"/>
</dbReference>
<dbReference type="Pfam" id="PF13855">
    <property type="entry name" value="LRR_8"/>
    <property type="match status" value="3"/>
</dbReference>
<keyword evidence="4" id="KW-1015">Disulfide bond</keyword>
<evidence type="ECO:0000256" key="3">
    <source>
        <dbReference type="ARBA" id="ARBA00022737"/>
    </source>
</evidence>
<keyword evidence="5" id="KW-0472">Membrane</keyword>
<dbReference type="KEGG" id="btab:109032249"/>
<name>A0A9P0A4A7_BEMTA</name>
<dbReference type="PANTHER" id="PTHR24369">
    <property type="entry name" value="ANTIGEN BSP, PUTATIVE-RELATED"/>
    <property type="match status" value="1"/>
</dbReference>
<evidence type="ECO:0000256" key="4">
    <source>
        <dbReference type="ARBA" id="ARBA00023157"/>
    </source>
</evidence>
<dbReference type="Gene3D" id="3.80.10.10">
    <property type="entry name" value="Ribonuclease Inhibitor"/>
    <property type="match status" value="2"/>
</dbReference>
<dbReference type="SUPFAM" id="SSF52058">
    <property type="entry name" value="L domain-like"/>
    <property type="match status" value="1"/>
</dbReference>
<feature type="chain" id="PRO_5040351223" description="Ig-like domain-containing protein" evidence="6">
    <location>
        <begin position="26"/>
        <end position="903"/>
    </location>
</feature>
<keyword evidence="3" id="KW-0677">Repeat</keyword>
<dbReference type="SUPFAM" id="SSF48726">
    <property type="entry name" value="Immunoglobulin"/>
    <property type="match status" value="1"/>
</dbReference>
<dbReference type="InterPro" id="IPR003591">
    <property type="entry name" value="Leu-rich_rpt_typical-subtyp"/>
</dbReference>
<keyword evidence="2 6" id="KW-0732">Signal</keyword>
<dbReference type="Pfam" id="PF13927">
    <property type="entry name" value="Ig_3"/>
    <property type="match status" value="1"/>
</dbReference>
<dbReference type="GO" id="GO:0005886">
    <property type="term" value="C:plasma membrane"/>
    <property type="evidence" value="ECO:0007669"/>
    <property type="project" value="TreeGrafter"/>
</dbReference>
<reference evidence="8" key="1">
    <citation type="submission" date="2021-12" db="EMBL/GenBank/DDBJ databases">
        <authorList>
            <person name="King R."/>
        </authorList>
    </citation>
    <scope>NUCLEOTIDE SEQUENCE</scope>
</reference>
<dbReference type="InterPro" id="IPR036179">
    <property type="entry name" value="Ig-like_dom_sf"/>
</dbReference>
<evidence type="ECO:0000313" key="9">
    <source>
        <dbReference type="Proteomes" id="UP001152759"/>
    </source>
</evidence>
<dbReference type="EMBL" id="OU963864">
    <property type="protein sequence ID" value="CAH0386091.1"/>
    <property type="molecule type" value="Genomic_DNA"/>
</dbReference>
<dbReference type="PROSITE" id="PS50835">
    <property type="entry name" value="IG_LIKE"/>
    <property type="match status" value="1"/>
</dbReference>
<evidence type="ECO:0000256" key="5">
    <source>
        <dbReference type="SAM" id="Phobius"/>
    </source>
</evidence>
<evidence type="ECO:0000313" key="8">
    <source>
        <dbReference type="EMBL" id="CAH0386091.1"/>
    </source>
</evidence>
<dbReference type="CDD" id="cd00096">
    <property type="entry name" value="Ig"/>
    <property type="match status" value="1"/>
</dbReference>
<feature type="domain" description="Ig-like" evidence="7">
    <location>
        <begin position="429"/>
        <end position="535"/>
    </location>
</feature>
<feature type="signal peptide" evidence="6">
    <location>
        <begin position="1"/>
        <end position="25"/>
    </location>
</feature>
<gene>
    <name evidence="8" type="ORF">BEMITA_LOCUS5252</name>
</gene>
<dbReference type="Proteomes" id="UP001152759">
    <property type="component" value="Chromosome 3"/>
</dbReference>
<dbReference type="InterPro" id="IPR001611">
    <property type="entry name" value="Leu-rich_rpt"/>
</dbReference>
<evidence type="ECO:0000259" key="7">
    <source>
        <dbReference type="PROSITE" id="PS50835"/>
    </source>
</evidence>
<dbReference type="InterPro" id="IPR013783">
    <property type="entry name" value="Ig-like_fold"/>
</dbReference>
<dbReference type="AlphaFoldDB" id="A0A9P0A4A7"/>
<keyword evidence="1" id="KW-0433">Leucine-rich repeat</keyword>
<dbReference type="InterPro" id="IPR003598">
    <property type="entry name" value="Ig_sub2"/>
</dbReference>
<dbReference type="InterPro" id="IPR003599">
    <property type="entry name" value="Ig_sub"/>
</dbReference>
<dbReference type="SMART" id="SM00408">
    <property type="entry name" value="IGc2"/>
    <property type="match status" value="1"/>
</dbReference>
<accession>A0A9P0A4A7</accession>
<feature type="transmembrane region" description="Helical" evidence="5">
    <location>
        <begin position="546"/>
        <end position="572"/>
    </location>
</feature>